<protein>
    <recommendedName>
        <fullName evidence="6">Choice-of-anchor G family protein</fullName>
    </recommendedName>
</protein>
<evidence type="ECO:0000256" key="3">
    <source>
        <dbReference type="SAM" id="SignalP"/>
    </source>
</evidence>
<feature type="region of interest" description="Disordered" evidence="1">
    <location>
        <begin position="49"/>
        <end position="70"/>
    </location>
</feature>
<keyword evidence="2" id="KW-0472">Membrane</keyword>
<name>A0ABU2BXU2_9ACTN</name>
<feature type="signal peptide" evidence="3">
    <location>
        <begin position="1"/>
        <end position="26"/>
    </location>
</feature>
<keyword evidence="2" id="KW-0812">Transmembrane</keyword>
<comment type="caution">
    <text evidence="4">The sequence shown here is derived from an EMBL/GenBank/DDBJ whole genome shotgun (WGS) entry which is preliminary data.</text>
</comment>
<keyword evidence="3" id="KW-0732">Signal</keyword>
<dbReference type="Proteomes" id="UP001183648">
    <property type="component" value="Unassembled WGS sequence"/>
</dbReference>
<evidence type="ECO:0000313" key="5">
    <source>
        <dbReference type="Proteomes" id="UP001183648"/>
    </source>
</evidence>
<proteinExistence type="predicted"/>
<keyword evidence="2" id="KW-1133">Transmembrane helix</keyword>
<organism evidence="4 5">
    <name type="scientific">Nocardioides marmoribigeumensis</name>
    <dbReference type="NCBI Taxonomy" id="433649"/>
    <lineage>
        <taxon>Bacteria</taxon>
        <taxon>Bacillati</taxon>
        <taxon>Actinomycetota</taxon>
        <taxon>Actinomycetes</taxon>
        <taxon>Propionibacteriales</taxon>
        <taxon>Nocardioidaceae</taxon>
        <taxon>Nocardioides</taxon>
    </lineage>
</organism>
<gene>
    <name evidence="4" type="ORF">J2S63_002765</name>
</gene>
<evidence type="ECO:0000256" key="1">
    <source>
        <dbReference type="SAM" id="MobiDB-lite"/>
    </source>
</evidence>
<reference evidence="4 5" key="1">
    <citation type="submission" date="2023-07" db="EMBL/GenBank/DDBJ databases">
        <title>Sequencing the genomes of 1000 actinobacteria strains.</title>
        <authorList>
            <person name="Klenk H.-P."/>
        </authorList>
    </citation>
    <scope>NUCLEOTIDE SEQUENCE [LARGE SCALE GENOMIC DNA]</scope>
    <source>
        <strain evidence="4 5">DSM 19426</strain>
    </source>
</reference>
<evidence type="ECO:0008006" key="6">
    <source>
        <dbReference type="Google" id="ProtNLM"/>
    </source>
</evidence>
<dbReference type="EMBL" id="JAVDYG010000001">
    <property type="protein sequence ID" value="MDR7363212.1"/>
    <property type="molecule type" value="Genomic_DNA"/>
</dbReference>
<feature type="compositionally biased region" description="Polar residues" evidence="1">
    <location>
        <begin position="49"/>
        <end position="59"/>
    </location>
</feature>
<feature type="chain" id="PRO_5047336583" description="Choice-of-anchor G family protein" evidence="3">
    <location>
        <begin position="27"/>
        <end position="420"/>
    </location>
</feature>
<feature type="transmembrane region" description="Helical" evidence="2">
    <location>
        <begin position="394"/>
        <end position="412"/>
    </location>
</feature>
<evidence type="ECO:0000313" key="4">
    <source>
        <dbReference type="EMBL" id="MDR7363212.1"/>
    </source>
</evidence>
<sequence>MNNTLTLLCVAGVSGLAMLTPAAAYAATDDGAQADANALTATILGQSGDTGQVKASNDGTGEKKTNDTVNPPVDVLSGQPYAGIGVLAQDATAANNGRSAACSGVAGDGGVANVIEIGDTNCLTPGDNINLQLANLELDTLLDAEVVRGTGTSLDTLLDALGALPGGADAVQQVTDGLQAAVDQVQANLGNAGLVLDVGAVEASCRFDGQSSGRTVLANGDVRLVIPQVGDVPLTQGFDPEPAPNTHVIAQSDQIVALILDDLRAALNDQLDQITDPVFANLIDPVQDQVVTQVVTQLQPALQAVQDNLLDITLNKQTRTGRSIDVTGLSVEVLPGAQQFGAPVVVDLNIANVGCGPAARAVVAPTPTPNGPQGGDRPDVPTAVDAGTEGGGHGGLIGLVAAGLAALGLGTARARRVARR</sequence>
<keyword evidence="5" id="KW-1185">Reference proteome</keyword>
<accession>A0ABU2BXU2</accession>
<dbReference type="RefSeq" id="WP_310303325.1">
    <property type="nucleotide sequence ID" value="NZ_BAAAPS010000003.1"/>
</dbReference>
<evidence type="ECO:0000256" key="2">
    <source>
        <dbReference type="SAM" id="Phobius"/>
    </source>
</evidence>
<feature type="region of interest" description="Disordered" evidence="1">
    <location>
        <begin position="364"/>
        <end position="388"/>
    </location>
</feature>